<organism evidence="1 2">
    <name type="scientific">Babesia microti (strain RI)</name>
    <dbReference type="NCBI Taxonomy" id="1133968"/>
    <lineage>
        <taxon>Eukaryota</taxon>
        <taxon>Sar</taxon>
        <taxon>Alveolata</taxon>
        <taxon>Apicomplexa</taxon>
        <taxon>Aconoidasida</taxon>
        <taxon>Piroplasmida</taxon>
        <taxon>Babesiidae</taxon>
        <taxon>Babesia</taxon>
    </lineage>
</organism>
<sequence>MKKKQNLITENWHSVGRSEIGILDTPSDSYIVEKTVIGIAKLDFCFKIYQLKLKLLFIDKFFNMDNLTRELHREASIRVITKCVESFFNKDIIWSLEMLKWNFDQKYVLEEFSNTFEVFDSSECDKFVDHIVVDKNANLESNIKEVSDKINNGNNVSSAINFEENIEDKELSIEDNIIVMGVAQCNGGSFKDQMVLKCSETTLSSIKSEDSEFKTADRSEIGVLMLHFVISKIILKKKNQVWWKIVINYCECQLKESRLELLRNAKIKIKRGKFQIASNLVKSNISLVEIQFKQWAFWKMNDTLHTRDNFGNNHSEKTLENVFPSGIIANIPFLNQTPFLDLAVKSAIHK</sequence>
<dbReference type="Proteomes" id="UP000002899">
    <property type="component" value="Chromosome IV"/>
</dbReference>
<dbReference type="VEuPathDB" id="PiroplasmaDB:BmR1_04g07631"/>
<evidence type="ECO:0000313" key="1">
    <source>
        <dbReference type="EMBL" id="SIO73757.1"/>
    </source>
</evidence>
<dbReference type="GeneID" id="24426168"/>
<evidence type="ECO:0000313" key="2">
    <source>
        <dbReference type="Proteomes" id="UP000002899"/>
    </source>
</evidence>
<dbReference type="AlphaFoldDB" id="A0A1N6LY17"/>
<proteinExistence type="predicted"/>
<reference evidence="1 2" key="1">
    <citation type="journal article" date="2012" name="Nucleic Acids Res.">
        <title>Sequencing of the smallest Apicomplexan genome from the human pathogen Babesia microti.</title>
        <authorList>
            <person name="Cornillot E."/>
            <person name="Hadj-Kaddour K."/>
            <person name="Dassouli A."/>
            <person name="Noel B."/>
            <person name="Ranwez V."/>
            <person name="Vacherie B."/>
            <person name="Augagneur Y."/>
            <person name="Bres V."/>
            <person name="Duclos A."/>
            <person name="Randazzo S."/>
            <person name="Carcy B."/>
            <person name="Debierre-Grockiego F."/>
            <person name="Delbecq S."/>
            <person name="Moubri-Menage K."/>
            <person name="Shams-Eldin H."/>
            <person name="Usmani-Brown S."/>
            <person name="Bringaud F."/>
            <person name="Wincker P."/>
            <person name="Vivares C.P."/>
            <person name="Schwarz R.T."/>
            <person name="Schetters T.P."/>
            <person name="Krause P.J."/>
            <person name="Gorenflot A."/>
            <person name="Berry V."/>
            <person name="Barbe V."/>
            <person name="Ben Mamoun C."/>
        </authorList>
    </citation>
    <scope>NUCLEOTIDE SEQUENCE [LARGE SCALE GENOMIC DNA]</scope>
    <source>
        <strain evidence="1 2">RI</strain>
    </source>
</reference>
<name>A0A1N6LY17_BABMR</name>
<dbReference type="EMBL" id="LN871599">
    <property type="protein sequence ID" value="SIO73757.1"/>
    <property type="molecule type" value="Genomic_DNA"/>
</dbReference>
<reference evidence="1 2" key="3">
    <citation type="journal article" date="2016" name="Sci. Rep.">
        <title>Genome-wide diversity and gene expression profiling of Babesia microti isolates identify polymorphic genes that mediate host-pathogen interactions.</title>
        <authorList>
            <person name="Silva J.C."/>
            <person name="Cornillot E."/>
            <person name="McCracken C."/>
            <person name="Usmani-Brown S."/>
            <person name="Dwivedi A."/>
            <person name="Ifeonu O.O."/>
            <person name="Crabtree J."/>
            <person name="Gotia H.T."/>
            <person name="Virji A.Z."/>
            <person name="Reynes C."/>
            <person name="Colinge J."/>
            <person name="Kumar V."/>
            <person name="Lawres L."/>
            <person name="Pazzi J.E."/>
            <person name="Pablo J.V."/>
            <person name="Hung C."/>
            <person name="Brancato J."/>
            <person name="Kumari P."/>
            <person name="Orvis J."/>
            <person name="Tretina K."/>
            <person name="Chibucos M."/>
            <person name="Ott S."/>
            <person name="Sadzewicz L."/>
            <person name="Sengamalay N."/>
            <person name="Shetty A.C."/>
            <person name="Su Q."/>
            <person name="Tallon L."/>
            <person name="Fraser C.M."/>
            <person name="Frutos R."/>
            <person name="Molina D.M."/>
            <person name="Krause P.J."/>
            <person name="Ben Mamoun C."/>
        </authorList>
    </citation>
    <scope>NUCLEOTIDE SEQUENCE [LARGE SCALE GENOMIC DNA]</scope>
    <source>
        <strain evidence="1 2">RI</strain>
    </source>
</reference>
<protein>
    <submittedName>
        <fullName evidence="1">Uncharacterized protein</fullName>
    </submittedName>
</protein>
<reference evidence="1 2" key="2">
    <citation type="journal article" date="2013" name="PLoS ONE">
        <title>Whole genome mapping and re-organization of the nuclear and mitochondrial genomes of Babesia microti isolates.</title>
        <authorList>
            <person name="Cornillot E."/>
            <person name="Dassouli A."/>
            <person name="Garg A."/>
            <person name="Pachikara N."/>
            <person name="Randazzo S."/>
            <person name="Depoix D."/>
            <person name="Carcy B."/>
            <person name="Delbecq S."/>
            <person name="Frutos R."/>
            <person name="Silva J.C."/>
            <person name="Sutton R."/>
            <person name="Krause P.J."/>
            <person name="Mamoun C.B."/>
        </authorList>
    </citation>
    <scope>NUCLEOTIDE SEQUENCE [LARGE SCALE GENOMIC DNA]</scope>
    <source>
        <strain evidence="1 2">RI</strain>
    </source>
</reference>
<dbReference type="KEGG" id="bmic:BmR1_04g07631"/>
<dbReference type="RefSeq" id="XP_021337820.1">
    <property type="nucleotide sequence ID" value="XM_021482620.1"/>
</dbReference>
<accession>A0A1N6LY17</accession>
<keyword evidence="2" id="KW-1185">Reference proteome</keyword>